<accession>A0A498CN06</accession>
<dbReference type="Pfam" id="PF07969">
    <property type="entry name" value="Amidohydro_3"/>
    <property type="match status" value="1"/>
</dbReference>
<evidence type="ECO:0000259" key="1">
    <source>
        <dbReference type="Pfam" id="PF07969"/>
    </source>
</evidence>
<dbReference type="InterPro" id="IPR050378">
    <property type="entry name" value="Metallo-dep_Hydrolases_sf"/>
</dbReference>
<gene>
    <name evidence="2" type="ORF">D4A47_06565</name>
</gene>
<dbReference type="Gene3D" id="3.20.20.140">
    <property type="entry name" value="Metal-dependent hydrolases"/>
    <property type="match status" value="1"/>
</dbReference>
<dbReference type="InterPro" id="IPR032466">
    <property type="entry name" value="Metal_Hydrolase"/>
</dbReference>
<dbReference type="GO" id="GO:0005829">
    <property type="term" value="C:cytosol"/>
    <property type="evidence" value="ECO:0007669"/>
    <property type="project" value="TreeGrafter"/>
</dbReference>
<dbReference type="GO" id="GO:0016812">
    <property type="term" value="F:hydrolase activity, acting on carbon-nitrogen (but not peptide) bonds, in cyclic amides"/>
    <property type="evidence" value="ECO:0007669"/>
    <property type="project" value="TreeGrafter"/>
</dbReference>
<protein>
    <submittedName>
        <fullName evidence="2">D-aminoacylase</fullName>
    </submittedName>
</protein>
<organism evidence="2 3">
    <name type="scientific">Anaerotruncus massiliensis</name>
    <name type="common">ex Liu et al. 2021</name>
    <dbReference type="NCBI Taxonomy" id="2321404"/>
    <lineage>
        <taxon>Bacteria</taxon>
        <taxon>Bacillati</taxon>
        <taxon>Bacillota</taxon>
        <taxon>Clostridia</taxon>
        <taxon>Eubacteriales</taxon>
        <taxon>Oscillospiraceae</taxon>
        <taxon>Anaerotruncus</taxon>
    </lineage>
</organism>
<dbReference type="Gene3D" id="3.30.1490.130">
    <property type="entry name" value="D-aminoacylase. Domain 3"/>
    <property type="match status" value="1"/>
</dbReference>
<dbReference type="RefSeq" id="WP_121586672.1">
    <property type="nucleotide sequence ID" value="NZ_RCHT01000008.1"/>
</dbReference>
<dbReference type="SUPFAM" id="SSF51338">
    <property type="entry name" value="Composite domain of metallo-dependent hydrolases"/>
    <property type="match status" value="1"/>
</dbReference>
<comment type="caution">
    <text evidence="2">The sequence shown here is derived from an EMBL/GenBank/DDBJ whole genome shotgun (WGS) entry which is preliminary data.</text>
</comment>
<reference evidence="2 3" key="1">
    <citation type="submission" date="2018-10" db="EMBL/GenBank/DDBJ databases">
        <title>Anaerotruncus faecis sp. nov., isolated from human feces.</title>
        <authorList>
            <person name="Wang Y.-J."/>
        </authorList>
    </citation>
    <scope>NUCLEOTIDE SEQUENCE [LARGE SCALE GENOMIC DNA]</scope>
    <source>
        <strain evidence="2 3">22A2-44</strain>
    </source>
</reference>
<dbReference type="InterPro" id="IPR013108">
    <property type="entry name" value="Amidohydro_3"/>
</dbReference>
<dbReference type="SUPFAM" id="SSF51556">
    <property type="entry name" value="Metallo-dependent hydrolases"/>
    <property type="match status" value="1"/>
</dbReference>
<name>A0A498CN06_9FIRM</name>
<evidence type="ECO:0000313" key="3">
    <source>
        <dbReference type="Proteomes" id="UP000276301"/>
    </source>
</evidence>
<keyword evidence="3" id="KW-1185">Reference proteome</keyword>
<dbReference type="AlphaFoldDB" id="A0A498CN06"/>
<evidence type="ECO:0000313" key="2">
    <source>
        <dbReference type="EMBL" id="RLL11560.1"/>
    </source>
</evidence>
<dbReference type="EMBL" id="RCHT01000008">
    <property type="protein sequence ID" value="RLL11560.1"/>
    <property type="molecule type" value="Genomic_DNA"/>
</dbReference>
<dbReference type="CDD" id="cd01297">
    <property type="entry name" value="D-aminoacylase"/>
    <property type="match status" value="1"/>
</dbReference>
<dbReference type="PANTHER" id="PTHR11647">
    <property type="entry name" value="HYDRANTOINASE/DIHYDROPYRIMIDINASE FAMILY MEMBER"/>
    <property type="match status" value="1"/>
</dbReference>
<feature type="domain" description="Amidohydrolase 3" evidence="1">
    <location>
        <begin position="352"/>
        <end position="511"/>
    </location>
</feature>
<dbReference type="Gene3D" id="2.30.40.10">
    <property type="entry name" value="Urease, subunit C, domain 1"/>
    <property type="match status" value="1"/>
</dbReference>
<dbReference type="GO" id="GO:0016811">
    <property type="term" value="F:hydrolase activity, acting on carbon-nitrogen (but not peptide) bonds, in linear amides"/>
    <property type="evidence" value="ECO:0007669"/>
    <property type="project" value="InterPro"/>
</dbReference>
<sequence length="531" mass="57209">MFDLLIKNGTVVDGSGAPAFPADVAVSGGVISAVAPGISAPAARTVDASGRLVTPGFIDIHRHADLNLFTEGFGAPELRQGLTTIVNGNCGLSAVPCPAARREEILHFLSPVVGDADGAPRFEGFAEYMALAERAPLPLNVGMCVGNGTVRAAVRGYGEGPLSPGELAAARDLLRGALSDGALGVTLGVVYAPEYNYDADGFTEVLSPMREYPVPLAAHVRGEGDLLHESLREVIGIARRLGTPLHVSHLKCIGRRNWGRGAKRALEILEEARARGLQADCDVYPYTAGSTQLLQILPPHFLEGGAPGIIRRLREPARREELRGIFAGPSDRFENLVYLVGWENIRCTSMRRPENQPFIGKSVAEIARRRGQDPCDCACDLLAAEECDVAMIDFITSEEDVRTILRSPMSSVISDSVYPSRGVPHPRLYGAFPKVLIDYVRESPLLTLEEAVHKMTAKPAGVYRLGSKGLLRAGFDADINVFSLENLKNPASYEHPAQYASGFDYVFVNGRAAVDHDELTRAPAGRLLRRA</sequence>
<dbReference type="PANTHER" id="PTHR11647:SF1">
    <property type="entry name" value="COLLAPSIN RESPONSE MEDIATOR PROTEIN"/>
    <property type="match status" value="1"/>
</dbReference>
<dbReference type="InterPro" id="IPR023100">
    <property type="entry name" value="D-aminoacylase_insert_dom_sf"/>
</dbReference>
<dbReference type="Proteomes" id="UP000276301">
    <property type="component" value="Unassembled WGS sequence"/>
</dbReference>
<dbReference type="InterPro" id="IPR011059">
    <property type="entry name" value="Metal-dep_hydrolase_composite"/>
</dbReference>
<proteinExistence type="predicted"/>